<sequence>MDAEKRIGLERHEDVSQDAADIRKNSLTATPDDEAAKVLGNYDGPLTWTDDEEKKLRRKIDWRLMPILCMTYGLQYYDKAMIGQAALFGLTTELDLSIGNRYSFAAAIFYLGFIAGAYPSSLLAQRFPIERVVSATVTLWGICLLLTITCFNY</sequence>
<dbReference type="GO" id="GO:0016020">
    <property type="term" value="C:membrane"/>
    <property type="evidence" value="ECO:0007669"/>
    <property type="project" value="UniProtKB-SubCell"/>
</dbReference>
<evidence type="ECO:0000256" key="4">
    <source>
        <dbReference type="ARBA" id="ARBA00022989"/>
    </source>
</evidence>
<dbReference type="GeneID" id="54556981"/>
<proteinExistence type="predicted"/>
<dbReference type="PANTHER" id="PTHR43791">
    <property type="entry name" value="PERMEASE-RELATED"/>
    <property type="match status" value="1"/>
</dbReference>
<keyword evidence="3 7" id="KW-0812">Transmembrane</keyword>
<dbReference type="EMBL" id="ML993580">
    <property type="protein sequence ID" value="KAF2172697.1"/>
    <property type="molecule type" value="Genomic_DNA"/>
</dbReference>
<evidence type="ECO:0000256" key="2">
    <source>
        <dbReference type="ARBA" id="ARBA00022448"/>
    </source>
</evidence>
<evidence type="ECO:0008006" key="10">
    <source>
        <dbReference type="Google" id="ProtNLM"/>
    </source>
</evidence>
<keyword evidence="5 7" id="KW-0472">Membrane</keyword>
<feature type="transmembrane region" description="Helical" evidence="7">
    <location>
        <begin position="102"/>
        <end position="120"/>
    </location>
</feature>
<evidence type="ECO:0000256" key="7">
    <source>
        <dbReference type="SAM" id="Phobius"/>
    </source>
</evidence>
<dbReference type="InterPro" id="IPR036259">
    <property type="entry name" value="MFS_trans_sf"/>
</dbReference>
<keyword evidence="9" id="KW-1185">Reference proteome</keyword>
<dbReference type="Gene3D" id="1.20.1250.20">
    <property type="entry name" value="MFS general substrate transporter like domains"/>
    <property type="match status" value="1"/>
</dbReference>
<dbReference type="Proteomes" id="UP000799537">
    <property type="component" value="Unassembled WGS sequence"/>
</dbReference>
<reference evidence="8" key="1">
    <citation type="journal article" date="2020" name="Stud. Mycol.">
        <title>101 Dothideomycetes genomes: a test case for predicting lifestyles and emergence of pathogens.</title>
        <authorList>
            <person name="Haridas S."/>
            <person name="Albert R."/>
            <person name="Binder M."/>
            <person name="Bloem J."/>
            <person name="Labutti K."/>
            <person name="Salamov A."/>
            <person name="Andreopoulos B."/>
            <person name="Baker S."/>
            <person name="Barry K."/>
            <person name="Bills G."/>
            <person name="Bluhm B."/>
            <person name="Cannon C."/>
            <person name="Castanera R."/>
            <person name="Culley D."/>
            <person name="Daum C."/>
            <person name="Ezra D."/>
            <person name="Gonzalez J."/>
            <person name="Henrissat B."/>
            <person name="Kuo A."/>
            <person name="Liang C."/>
            <person name="Lipzen A."/>
            <person name="Lutzoni F."/>
            <person name="Magnuson J."/>
            <person name="Mondo S."/>
            <person name="Nolan M."/>
            <person name="Ohm R."/>
            <person name="Pangilinan J."/>
            <person name="Park H.-J."/>
            <person name="Ramirez L."/>
            <person name="Alfaro M."/>
            <person name="Sun H."/>
            <person name="Tritt A."/>
            <person name="Yoshinaga Y."/>
            <person name="Zwiers L.-H."/>
            <person name="Turgeon B."/>
            <person name="Goodwin S."/>
            <person name="Spatafora J."/>
            <person name="Crous P."/>
            <person name="Grigoriev I."/>
        </authorList>
    </citation>
    <scope>NUCLEOTIDE SEQUENCE</scope>
    <source>
        <strain evidence="8">ATCC 36951</strain>
    </source>
</reference>
<dbReference type="OrthoDB" id="6730379at2759"/>
<accession>A0A6A6CZN1</accession>
<evidence type="ECO:0000256" key="6">
    <source>
        <dbReference type="SAM" id="MobiDB-lite"/>
    </source>
</evidence>
<evidence type="ECO:0000256" key="5">
    <source>
        <dbReference type="ARBA" id="ARBA00023136"/>
    </source>
</evidence>
<feature type="region of interest" description="Disordered" evidence="6">
    <location>
        <begin position="1"/>
        <end position="22"/>
    </location>
</feature>
<evidence type="ECO:0000256" key="3">
    <source>
        <dbReference type="ARBA" id="ARBA00022692"/>
    </source>
</evidence>
<organism evidence="8 9">
    <name type="scientific">Zasmidium cellare ATCC 36951</name>
    <dbReference type="NCBI Taxonomy" id="1080233"/>
    <lineage>
        <taxon>Eukaryota</taxon>
        <taxon>Fungi</taxon>
        <taxon>Dikarya</taxon>
        <taxon>Ascomycota</taxon>
        <taxon>Pezizomycotina</taxon>
        <taxon>Dothideomycetes</taxon>
        <taxon>Dothideomycetidae</taxon>
        <taxon>Mycosphaerellales</taxon>
        <taxon>Mycosphaerellaceae</taxon>
        <taxon>Zasmidium</taxon>
    </lineage>
</organism>
<evidence type="ECO:0000313" key="8">
    <source>
        <dbReference type="EMBL" id="KAF2172697.1"/>
    </source>
</evidence>
<evidence type="ECO:0000313" key="9">
    <source>
        <dbReference type="Proteomes" id="UP000799537"/>
    </source>
</evidence>
<dbReference type="SUPFAM" id="SSF103473">
    <property type="entry name" value="MFS general substrate transporter"/>
    <property type="match status" value="1"/>
</dbReference>
<keyword evidence="2" id="KW-0813">Transport</keyword>
<keyword evidence="4 7" id="KW-1133">Transmembrane helix</keyword>
<comment type="subcellular location">
    <subcellularLocation>
        <location evidence="1">Membrane</location>
        <topology evidence="1">Multi-pass membrane protein</topology>
    </subcellularLocation>
</comment>
<dbReference type="RefSeq" id="XP_033673586.1">
    <property type="nucleotide sequence ID" value="XM_033803709.1"/>
</dbReference>
<name>A0A6A6CZN1_ZASCE</name>
<evidence type="ECO:0000256" key="1">
    <source>
        <dbReference type="ARBA" id="ARBA00004141"/>
    </source>
</evidence>
<dbReference type="AlphaFoldDB" id="A0A6A6CZN1"/>
<feature type="transmembrane region" description="Helical" evidence="7">
    <location>
        <begin position="132"/>
        <end position="151"/>
    </location>
</feature>
<dbReference type="GO" id="GO:0022857">
    <property type="term" value="F:transmembrane transporter activity"/>
    <property type="evidence" value="ECO:0007669"/>
    <property type="project" value="TreeGrafter"/>
</dbReference>
<dbReference type="PANTHER" id="PTHR43791:SF35">
    <property type="entry name" value="MAJOR FACILITATOR SUPERFAMILY (MFS) PROFILE DOMAIN-CONTAINING PROTEIN"/>
    <property type="match status" value="1"/>
</dbReference>
<protein>
    <recommendedName>
        <fullName evidence="10">Major facilitator superfamily (MFS) profile domain-containing protein</fullName>
    </recommendedName>
</protein>
<gene>
    <name evidence="8" type="ORF">M409DRAFT_16658</name>
</gene>